<evidence type="ECO:0000256" key="5">
    <source>
        <dbReference type="ARBA" id="ARBA00022679"/>
    </source>
</evidence>
<evidence type="ECO:0000256" key="1">
    <source>
        <dbReference type="ARBA" id="ARBA00004606"/>
    </source>
</evidence>
<comment type="subcellular location">
    <subcellularLocation>
        <location evidence="1">Membrane</location>
        <topology evidence="1">Single-pass type II membrane protein</topology>
    </subcellularLocation>
</comment>
<evidence type="ECO:0000259" key="12">
    <source>
        <dbReference type="Pfam" id="PF13733"/>
    </source>
</evidence>
<dbReference type="EMBL" id="JARGEI010000009">
    <property type="protein sequence ID" value="KAJ8726464.1"/>
    <property type="molecule type" value="Genomic_DNA"/>
</dbReference>
<accession>A0AAD7YTA7</accession>
<feature type="domain" description="Galactosyltransferase N-terminal" evidence="12">
    <location>
        <begin position="7"/>
        <end position="104"/>
    </location>
</feature>
<evidence type="ECO:0000256" key="2">
    <source>
        <dbReference type="ARBA" id="ARBA00004922"/>
    </source>
</evidence>
<evidence type="ECO:0000256" key="3">
    <source>
        <dbReference type="ARBA" id="ARBA00005735"/>
    </source>
</evidence>
<dbReference type="GO" id="GO:0005975">
    <property type="term" value="P:carbohydrate metabolic process"/>
    <property type="evidence" value="ECO:0007669"/>
    <property type="project" value="InterPro"/>
</dbReference>
<evidence type="ECO:0000256" key="4">
    <source>
        <dbReference type="ARBA" id="ARBA00022676"/>
    </source>
</evidence>
<dbReference type="GO" id="GO:0008378">
    <property type="term" value="F:galactosyltransferase activity"/>
    <property type="evidence" value="ECO:0007669"/>
    <property type="project" value="TreeGrafter"/>
</dbReference>
<dbReference type="GO" id="GO:0016020">
    <property type="term" value="C:membrane"/>
    <property type="evidence" value="ECO:0007669"/>
    <property type="project" value="UniProtKB-SubCell"/>
</dbReference>
<name>A0AAD7YTA7_MYTSE</name>
<evidence type="ECO:0000256" key="10">
    <source>
        <dbReference type="ARBA" id="ARBA00023180"/>
    </source>
</evidence>
<dbReference type="Proteomes" id="UP001231518">
    <property type="component" value="Chromosome 10"/>
</dbReference>
<sequence>MSNGLVNGSYTPEHCNALFSVAILVAYKNRQSQLDIFLPYIHNFLRKQNIHYRLYVVEQQDNKTFNKGILYNVGAKTAMEDHFPCLILHDVDLLPLDDRNLYACANEPRHMSASIDKFRFMLPYDSLLGGVAALKSEQYVAINGYSNRFLGWGGEDDDFQRRLLPQKLNTIRFPIEMSRYTMLAHPQEHRNVDRFMIMRENLKEGYEKDGLSTLPFVSVRISHHPLFTLVGVQL</sequence>
<keyword evidence="8" id="KW-1133">Transmembrane helix</keyword>
<organism evidence="13 14">
    <name type="scientific">Mythimna separata</name>
    <name type="common">Oriental armyworm</name>
    <name type="synonym">Pseudaletia separata</name>
    <dbReference type="NCBI Taxonomy" id="271217"/>
    <lineage>
        <taxon>Eukaryota</taxon>
        <taxon>Metazoa</taxon>
        <taxon>Ecdysozoa</taxon>
        <taxon>Arthropoda</taxon>
        <taxon>Hexapoda</taxon>
        <taxon>Insecta</taxon>
        <taxon>Pterygota</taxon>
        <taxon>Neoptera</taxon>
        <taxon>Endopterygota</taxon>
        <taxon>Lepidoptera</taxon>
        <taxon>Glossata</taxon>
        <taxon>Ditrysia</taxon>
        <taxon>Noctuoidea</taxon>
        <taxon>Noctuidae</taxon>
        <taxon>Noctuinae</taxon>
        <taxon>Hadenini</taxon>
        <taxon>Mythimna</taxon>
    </lineage>
</organism>
<keyword evidence="7" id="KW-0735">Signal-anchor</keyword>
<dbReference type="GO" id="GO:0033842">
    <property type="term" value="F:N-acetyl-beta-glucosaminyl-derivative 4-beta-N-acetylgalactosaminyltransferase activity"/>
    <property type="evidence" value="ECO:0007669"/>
    <property type="project" value="TreeGrafter"/>
</dbReference>
<reference evidence="13" key="1">
    <citation type="submission" date="2023-03" db="EMBL/GenBank/DDBJ databases">
        <title>Chromosome-level genomes of two armyworms, Mythimna separata and Mythimna loreyi, provide insights into the biosynthesis and reception of sex pheromones.</title>
        <authorList>
            <person name="Zhao H."/>
        </authorList>
    </citation>
    <scope>NUCLEOTIDE SEQUENCE</scope>
    <source>
        <strain evidence="13">BeijingLab</strain>
        <tissue evidence="13">Pupa</tissue>
    </source>
</reference>
<keyword evidence="14" id="KW-1185">Reference proteome</keyword>
<keyword evidence="5" id="KW-0808">Transferase</keyword>
<keyword evidence="10" id="KW-0325">Glycoprotein</keyword>
<keyword evidence="6" id="KW-0812">Transmembrane</keyword>
<evidence type="ECO:0000256" key="6">
    <source>
        <dbReference type="ARBA" id="ARBA00022692"/>
    </source>
</evidence>
<comment type="pathway">
    <text evidence="2">Protein modification; protein glycosylation.</text>
</comment>
<evidence type="ECO:0000256" key="9">
    <source>
        <dbReference type="ARBA" id="ARBA00023136"/>
    </source>
</evidence>
<proteinExistence type="inferred from homology"/>
<dbReference type="Gene3D" id="3.90.550.10">
    <property type="entry name" value="Spore Coat Polysaccharide Biosynthesis Protein SpsA, Chain A"/>
    <property type="match status" value="1"/>
</dbReference>
<evidence type="ECO:0000256" key="8">
    <source>
        <dbReference type="ARBA" id="ARBA00022989"/>
    </source>
</evidence>
<dbReference type="Pfam" id="PF02709">
    <property type="entry name" value="Glyco_transf_7C"/>
    <property type="match status" value="1"/>
</dbReference>
<evidence type="ECO:0000313" key="13">
    <source>
        <dbReference type="EMBL" id="KAJ8726464.1"/>
    </source>
</evidence>
<keyword evidence="9" id="KW-0472">Membrane</keyword>
<dbReference type="AlphaFoldDB" id="A0AAD7YTA7"/>
<gene>
    <name evidence="13" type="ORF">PYW07_001162</name>
</gene>
<dbReference type="InterPro" id="IPR027791">
    <property type="entry name" value="Galactosyl_T_C"/>
</dbReference>
<dbReference type="InterPro" id="IPR027995">
    <property type="entry name" value="Galactosyl_T_N"/>
</dbReference>
<evidence type="ECO:0008006" key="15">
    <source>
        <dbReference type="Google" id="ProtNLM"/>
    </source>
</evidence>
<comment type="similarity">
    <text evidence="3">Belongs to the glycosyltransferase 7 family.</text>
</comment>
<feature type="domain" description="Galactosyltransferase C-terminal" evidence="11">
    <location>
        <begin position="109"/>
        <end position="185"/>
    </location>
</feature>
<dbReference type="GO" id="GO:0005794">
    <property type="term" value="C:Golgi apparatus"/>
    <property type="evidence" value="ECO:0007669"/>
    <property type="project" value="TreeGrafter"/>
</dbReference>
<dbReference type="PANTHER" id="PTHR19300">
    <property type="entry name" value="BETA-1,4-GALACTOSYLTRANSFERASE"/>
    <property type="match status" value="1"/>
</dbReference>
<evidence type="ECO:0000256" key="7">
    <source>
        <dbReference type="ARBA" id="ARBA00022968"/>
    </source>
</evidence>
<comment type="caution">
    <text evidence="13">The sequence shown here is derived from an EMBL/GenBank/DDBJ whole genome shotgun (WGS) entry which is preliminary data.</text>
</comment>
<dbReference type="PANTHER" id="PTHR19300:SF48">
    <property type="entry name" value="BETA-1,4-N-ACETYLGALACTOSAMINYLTRANSFERASE"/>
    <property type="match status" value="1"/>
</dbReference>
<dbReference type="SUPFAM" id="SSF53448">
    <property type="entry name" value="Nucleotide-diphospho-sugar transferases"/>
    <property type="match status" value="1"/>
</dbReference>
<protein>
    <recommendedName>
        <fullName evidence="15">Beta-1,4-N-acetylgalactosaminyltransferase bre-4</fullName>
    </recommendedName>
</protein>
<dbReference type="Pfam" id="PF13733">
    <property type="entry name" value="Glyco_transf_7N"/>
    <property type="match status" value="1"/>
</dbReference>
<keyword evidence="4" id="KW-0328">Glycosyltransferase</keyword>
<dbReference type="InterPro" id="IPR029044">
    <property type="entry name" value="Nucleotide-diphossugar_trans"/>
</dbReference>
<dbReference type="InterPro" id="IPR003859">
    <property type="entry name" value="Galactosyl_T"/>
</dbReference>
<evidence type="ECO:0000313" key="14">
    <source>
        <dbReference type="Proteomes" id="UP001231518"/>
    </source>
</evidence>
<evidence type="ECO:0000259" key="11">
    <source>
        <dbReference type="Pfam" id="PF02709"/>
    </source>
</evidence>
<dbReference type="GO" id="GO:0006688">
    <property type="term" value="P:glycosphingolipid biosynthetic process"/>
    <property type="evidence" value="ECO:0007669"/>
    <property type="project" value="TreeGrafter"/>
</dbReference>
<dbReference type="PRINTS" id="PR02050">
    <property type="entry name" value="B14GALTRFASE"/>
</dbReference>